<name>A0A1I5XGI3_9BACI</name>
<feature type="transmembrane region" description="Helical" evidence="1">
    <location>
        <begin position="5"/>
        <end position="22"/>
    </location>
</feature>
<proteinExistence type="predicted"/>
<keyword evidence="1" id="KW-1133">Transmembrane helix</keyword>
<keyword evidence="1" id="KW-0812">Transmembrane</keyword>
<dbReference type="STRING" id="126156.SAMN05421670_1502"/>
<reference evidence="3" key="1">
    <citation type="submission" date="2016-10" db="EMBL/GenBank/DDBJ databases">
        <authorList>
            <person name="Varghese N."/>
            <person name="Submissions S."/>
        </authorList>
    </citation>
    <scope>NUCLEOTIDE SEQUENCE [LARGE SCALE GENOMIC DNA]</scope>
    <source>
        <strain evidence="3">DSM 11706</strain>
    </source>
</reference>
<keyword evidence="1" id="KW-0472">Membrane</keyword>
<evidence type="ECO:0000313" key="2">
    <source>
        <dbReference type="EMBL" id="SFQ31068.1"/>
    </source>
</evidence>
<dbReference type="EMBL" id="FOXU01000002">
    <property type="protein sequence ID" value="SFQ31068.1"/>
    <property type="molecule type" value="Genomic_DNA"/>
</dbReference>
<evidence type="ECO:0000313" key="3">
    <source>
        <dbReference type="Proteomes" id="UP000198734"/>
    </source>
</evidence>
<protein>
    <submittedName>
        <fullName evidence="2">Uncharacterized protein</fullName>
    </submittedName>
</protein>
<organism evidence="2 3">
    <name type="scientific">Psychrobacillus psychrotolerans</name>
    <dbReference type="NCBI Taxonomy" id="126156"/>
    <lineage>
        <taxon>Bacteria</taxon>
        <taxon>Bacillati</taxon>
        <taxon>Bacillota</taxon>
        <taxon>Bacilli</taxon>
        <taxon>Bacillales</taxon>
        <taxon>Bacillaceae</taxon>
        <taxon>Psychrobacillus</taxon>
    </lineage>
</organism>
<evidence type="ECO:0000256" key="1">
    <source>
        <dbReference type="SAM" id="Phobius"/>
    </source>
</evidence>
<sequence length="52" mass="6070">MKKPVHILIIMILLLLTFFLYNKQLASVPLLLISFYLFTIVGCKISLFKKNK</sequence>
<keyword evidence="3" id="KW-1185">Reference proteome</keyword>
<accession>A0A1I5XGI3</accession>
<dbReference type="Proteomes" id="UP000198734">
    <property type="component" value="Unassembled WGS sequence"/>
</dbReference>
<gene>
    <name evidence="2" type="ORF">SAMN05421670_1502</name>
</gene>
<feature type="transmembrane region" description="Helical" evidence="1">
    <location>
        <begin position="28"/>
        <end position="47"/>
    </location>
</feature>
<dbReference type="AlphaFoldDB" id="A0A1I5XGI3"/>